<keyword evidence="2" id="KW-1185">Reference proteome</keyword>
<proteinExistence type="predicted"/>
<organism evidence="1 2">
    <name type="scientific">Megasphaera vaginalis</name>
    <name type="common">ex Srinivasan et al. 2021</name>
    <dbReference type="NCBI Taxonomy" id="1111454"/>
    <lineage>
        <taxon>Bacteria</taxon>
        <taxon>Bacillati</taxon>
        <taxon>Bacillota</taxon>
        <taxon>Negativicutes</taxon>
        <taxon>Veillonellales</taxon>
        <taxon>Veillonellaceae</taxon>
        <taxon>Megasphaera</taxon>
    </lineage>
</organism>
<name>U7UHZ2_9FIRM</name>
<dbReference type="EMBL" id="AWXA01000038">
    <property type="protein sequence ID" value="ERT58970.1"/>
    <property type="molecule type" value="Genomic_DNA"/>
</dbReference>
<comment type="caution">
    <text evidence="1">The sequence shown here is derived from an EMBL/GenBank/DDBJ whole genome shotgun (WGS) entry which is preliminary data.</text>
</comment>
<dbReference type="AlphaFoldDB" id="U7UHZ2"/>
<sequence>MNGVKLLTTMHTDNCRKNHRYGGKSLRVHCNSDDLPSLRGK</sequence>
<evidence type="ECO:0000313" key="2">
    <source>
        <dbReference type="Proteomes" id="UP000017090"/>
    </source>
</evidence>
<evidence type="ECO:0000313" key="1">
    <source>
        <dbReference type="EMBL" id="ERT58970.1"/>
    </source>
</evidence>
<dbReference type="PATRIC" id="fig|1111454.3.peg.1418"/>
<gene>
    <name evidence="1" type="ORF">HMPREF1250_0023</name>
</gene>
<reference evidence="1 2" key="1">
    <citation type="submission" date="2013-09" db="EMBL/GenBank/DDBJ databases">
        <authorList>
            <person name="Durkin A.S."/>
            <person name="Haft D.R."/>
            <person name="McCorrison J."/>
            <person name="Torralba M."/>
            <person name="Gillis M."/>
            <person name="Haft D.H."/>
            <person name="Methe B."/>
            <person name="Sutton G."/>
            <person name="Nelson K.E."/>
        </authorList>
    </citation>
    <scope>NUCLEOTIDE SEQUENCE [LARGE SCALE GENOMIC DNA]</scope>
    <source>
        <strain evidence="1 2">BV3C16-1</strain>
    </source>
</reference>
<protein>
    <submittedName>
        <fullName evidence="1">Uncharacterized protein</fullName>
    </submittedName>
</protein>
<dbReference type="STRING" id="1111454.HMPREF1250_0023"/>
<dbReference type="Proteomes" id="UP000017090">
    <property type="component" value="Unassembled WGS sequence"/>
</dbReference>
<accession>U7UHZ2</accession>